<gene>
    <name evidence="3" type="ORF">KDI_37980</name>
</gene>
<sequence>MDTPGIVQRSNVILQAPNLQPDQSMPLGNGVLGAAAWSANGLTVQLNRTDTFPDRKAVGQVVLSSLTNMSGASNYVGMVNLYDGMFVEHGNGITARSYVRADKDELVVDVTGANPTQTQTVQVHLWSGRSPSTAASGSLATLAETWVDNGGPGSSGRTFGTLAALTANGQNVQASVVNSETVQVTFKPNADGTFRVIAGAPAWTGGNAMSTAQSFLSNDAQQSSSSLQSAHLSWWHNYWSQVGLMKLSSPDNAAQYFENVRMVNLYTAAAESRGQFPGSQAGVGDLFSYSQDSHQWVPSDYWEWNLRMQVDANMGAGAFALNTPYFQLYSQNLSNIETWTNQHMGGHAGACIPETMRFNGNGYYGVGTGYGASNASCDSTISPSFNARTLTSGSEVALWIWQQYLYTGDLTFLSTNYPVMSAAAQFLLSYASMGSDGYLHTKPSNAHETQWDVNDPTTDIAAMQALFPAVVKAATILNRDSSLVSQLQAALPHILSYPRTDTATQQQLLSPSADAAGNDMIAPSYQPAASRHNVENLGLEPVWPYGLIGDNSSLTSLAVRSYNSRSTRTSPDWSLDPLQAARLGLSSEVASTLATLVKTYQVLPSGLALWSTSNTQEPYVEQGGVLAATLQEALVQDYDDLLRITPAWPSTWDADGVVYIHGNSKVSVQYHHGSLITVGIQAGSTTNQSIRNPWSGQSVEVMDNTSGNVVVAPTTAGTFTIPLQANHSYLVEQTNTLNSSLPFASVSGQAATSYKALGSATIGLPGSGVVPTPTPTPTVGTTPTPTPTVGTTPTPTPTVGTTPTPTPTSVITGQACSVHYAITSQWAGGFGASVTINNTGTTTINGWTLTWTFANGQTITQIWNGTPTQSGASVSVTDVSYNATISSGSNANFGFNGAWSGSNTNPTLFTLNGVPCSIS</sequence>
<dbReference type="GO" id="GO:0030247">
    <property type="term" value="F:polysaccharide binding"/>
    <property type="evidence" value="ECO:0007669"/>
    <property type="project" value="UniProtKB-UniRule"/>
</dbReference>
<reference evidence="3 4" key="1">
    <citation type="submission" date="2019-01" db="EMBL/GenBank/DDBJ databases">
        <title>Draft genome sequence of Dictyobacter sp. Uno17.</title>
        <authorList>
            <person name="Wang C.M."/>
            <person name="Zheng Y."/>
            <person name="Sakai Y."/>
            <person name="Abe K."/>
            <person name="Yokota A."/>
            <person name="Yabe S."/>
        </authorList>
    </citation>
    <scope>NUCLEOTIDE SEQUENCE [LARGE SCALE GENOMIC DNA]</scope>
    <source>
        <strain evidence="3 4">Uno17</strain>
    </source>
</reference>
<dbReference type="EMBL" id="BIXY01000064">
    <property type="protein sequence ID" value="GCF10234.1"/>
    <property type="molecule type" value="Genomic_DNA"/>
</dbReference>
<dbReference type="InterPro" id="IPR008928">
    <property type="entry name" value="6-hairpin_glycosidase_sf"/>
</dbReference>
<dbReference type="InterPro" id="IPR012341">
    <property type="entry name" value="6hp_glycosidase-like_sf"/>
</dbReference>
<dbReference type="PANTHER" id="PTHR31084:SF0">
    <property type="entry name" value="ALPHA-L-FUCOSIDASE 2"/>
    <property type="match status" value="1"/>
</dbReference>
<dbReference type="Gene3D" id="2.60.40.1180">
    <property type="entry name" value="Golgi alpha-mannosidase II"/>
    <property type="match status" value="1"/>
</dbReference>
<keyword evidence="4" id="KW-1185">Reference proteome</keyword>
<dbReference type="InterPro" id="IPR008965">
    <property type="entry name" value="CBM2/CBM3_carb-bd_dom_sf"/>
</dbReference>
<dbReference type="Proteomes" id="UP000322530">
    <property type="component" value="Unassembled WGS sequence"/>
</dbReference>
<dbReference type="Pfam" id="PF00553">
    <property type="entry name" value="CBM_2"/>
    <property type="match status" value="1"/>
</dbReference>
<proteinExistence type="predicted"/>
<dbReference type="AlphaFoldDB" id="A0A5A5TGZ8"/>
<dbReference type="SUPFAM" id="SSF49384">
    <property type="entry name" value="Carbohydrate-binding domain"/>
    <property type="match status" value="1"/>
</dbReference>
<dbReference type="InterPro" id="IPR054363">
    <property type="entry name" value="GH95_cat"/>
</dbReference>
<name>A0A5A5TGZ8_9CHLR</name>
<dbReference type="GO" id="GO:0005975">
    <property type="term" value="P:carbohydrate metabolic process"/>
    <property type="evidence" value="ECO:0007669"/>
    <property type="project" value="InterPro"/>
</dbReference>
<feature type="domain" description="CBM2" evidence="2">
    <location>
        <begin position="809"/>
        <end position="919"/>
    </location>
</feature>
<evidence type="ECO:0000256" key="1">
    <source>
        <dbReference type="SAM" id="MobiDB-lite"/>
    </source>
</evidence>
<dbReference type="InterPro" id="IPR013780">
    <property type="entry name" value="Glyco_hydro_b"/>
</dbReference>
<dbReference type="SUPFAM" id="SSF48208">
    <property type="entry name" value="Six-hairpin glycosidases"/>
    <property type="match status" value="1"/>
</dbReference>
<dbReference type="Gene3D" id="2.60.40.290">
    <property type="match status" value="1"/>
</dbReference>
<comment type="caution">
    <text evidence="3">The sequence shown here is derived from an EMBL/GenBank/DDBJ whole genome shotgun (WGS) entry which is preliminary data.</text>
</comment>
<dbReference type="PROSITE" id="PS51173">
    <property type="entry name" value="CBM2"/>
    <property type="match status" value="1"/>
</dbReference>
<dbReference type="GO" id="GO:0004560">
    <property type="term" value="F:alpha-L-fucosidase activity"/>
    <property type="evidence" value="ECO:0007669"/>
    <property type="project" value="TreeGrafter"/>
</dbReference>
<feature type="region of interest" description="Disordered" evidence="1">
    <location>
        <begin position="767"/>
        <end position="806"/>
    </location>
</feature>
<accession>A0A5A5TGZ8</accession>
<dbReference type="InterPro" id="IPR012291">
    <property type="entry name" value="CBM2_carb-bd_dom_sf"/>
</dbReference>
<evidence type="ECO:0000259" key="2">
    <source>
        <dbReference type="PROSITE" id="PS51173"/>
    </source>
</evidence>
<evidence type="ECO:0000313" key="3">
    <source>
        <dbReference type="EMBL" id="GCF10234.1"/>
    </source>
</evidence>
<evidence type="ECO:0000313" key="4">
    <source>
        <dbReference type="Proteomes" id="UP000322530"/>
    </source>
</evidence>
<organism evidence="3 4">
    <name type="scientific">Dictyobacter arantiisoli</name>
    <dbReference type="NCBI Taxonomy" id="2014874"/>
    <lineage>
        <taxon>Bacteria</taxon>
        <taxon>Bacillati</taxon>
        <taxon>Chloroflexota</taxon>
        <taxon>Ktedonobacteria</taxon>
        <taxon>Ktedonobacterales</taxon>
        <taxon>Dictyobacteraceae</taxon>
        <taxon>Dictyobacter</taxon>
    </lineage>
</organism>
<dbReference type="InterPro" id="IPR001919">
    <property type="entry name" value="CBD2"/>
</dbReference>
<dbReference type="SMART" id="SM00637">
    <property type="entry name" value="CBD_II"/>
    <property type="match status" value="1"/>
</dbReference>
<dbReference type="Gene3D" id="1.50.10.10">
    <property type="match status" value="1"/>
</dbReference>
<dbReference type="PANTHER" id="PTHR31084">
    <property type="entry name" value="ALPHA-L-FUCOSIDASE 2"/>
    <property type="match status" value="1"/>
</dbReference>
<protein>
    <recommendedName>
        <fullName evidence="2">CBM2 domain-containing protein</fullName>
    </recommendedName>
</protein>
<dbReference type="Pfam" id="PF22124">
    <property type="entry name" value="Glyco_hydro_95_cat"/>
    <property type="match status" value="1"/>
</dbReference>